<sequence>MLNRVCCIIDVDGFDIRNYDEYGQYTTEFLIRELGYIRVDPNYPYMSNSYRFDLRRKVNPARCPPEVRRTLNYQSRKIIGLSILPRPNERDAIDYDCLKRVVQDIYNFCRKPNADVVAYKGGDKERNILESMNILCVDLQGYGCPTYKELVKNGTVFSVLQDCGHHTELKRNSLVHCPKAEVTAYRDWFIKNYKRFRPYAMGGYEVTADSEQPMMFKVCSSAVRTDQWLPPKKSHVGVFDVTCIRRRPNESSNCLTPFLTPVFTHVPSQSTACS</sequence>
<dbReference type="AlphaFoldDB" id="A0AAV2AH92"/>
<accession>A0AAV2AH92</accession>
<dbReference type="Proteomes" id="UP001497382">
    <property type="component" value="Unassembled WGS sequence"/>
</dbReference>
<reference evidence="1 2" key="1">
    <citation type="submission" date="2024-04" db="EMBL/GenBank/DDBJ databases">
        <authorList>
            <person name="Rising A."/>
            <person name="Reimegard J."/>
            <person name="Sonavane S."/>
            <person name="Akerstrom W."/>
            <person name="Nylinder S."/>
            <person name="Hedman E."/>
            <person name="Kallberg Y."/>
        </authorList>
    </citation>
    <scope>NUCLEOTIDE SEQUENCE [LARGE SCALE GENOMIC DNA]</scope>
</reference>
<comment type="caution">
    <text evidence="1">The sequence shown here is derived from an EMBL/GenBank/DDBJ whole genome shotgun (WGS) entry which is preliminary data.</text>
</comment>
<evidence type="ECO:0000313" key="2">
    <source>
        <dbReference type="Proteomes" id="UP001497382"/>
    </source>
</evidence>
<evidence type="ECO:0000313" key="1">
    <source>
        <dbReference type="EMBL" id="CAL1283041.1"/>
    </source>
</evidence>
<dbReference type="EMBL" id="CAXIEN010000163">
    <property type="protein sequence ID" value="CAL1283041.1"/>
    <property type="molecule type" value="Genomic_DNA"/>
</dbReference>
<name>A0AAV2AH92_9ARAC</name>
<proteinExistence type="predicted"/>
<organism evidence="1 2">
    <name type="scientific">Larinioides sclopetarius</name>
    <dbReference type="NCBI Taxonomy" id="280406"/>
    <lineage>
        <taxon>Eukaryota</taxon>
        <taxon>Metazoa</taxon>
        <taxon>Ecdysozoa</taxon>
        <taxon>Arthropoda</taxon>
        <taxon>Chelicerata</taxon>
        <taxon>Arachnida</taxon>
        <taxon>Araneae</taxon>
        <taxon>Araneomorphae</taxon>
        <taxon>Entelegynae</taxon>
        <taxon>Araneoidea</taxon>
        <taxon>Araneidae</taxon>
        <taxon>Larinioides</taxon>
    </lineage>
</organism>
<keyword evidence="2" id="KW-1185">Reference proteome</keyword>
<protein>
    <submittedName>
        <fullName evidence="1">Uncharacterized protein</fullName>
    </submittedName>
</protein>
<gene>
    <name evidence="1" type="ORF">LARSCL_LOCUS12369</name>
</gene>